<sequence length="113" mass="12667">MDIFCDMSGAPDSLRERLDEYRRIFEHALAGRERTGGGIRFRFRARPGVEAWVRDLAARERACCAFFAFEVTAQGDEVLWDASVPDDAAARAMLEAFYALPETGHLDPQGLLT</sequence>
<gene>
    <name evidence="1" type="ORF">FH608_012165</name>
</gene>
<dbReference type="Proteomes" id="UP000312512">
    <property type="component" value="Unassembled WGS sequence"/>
</dbReference>
<proteinExistence type="predicted"/>
<protein>
    <submittedName>
        <fullName evidence="1">Uncharacterized protein</fullName>
    </submittedName>
</protein>
<accession>A0A5C4WN90</accession>
<dbReference type="OrthoDB" id="8421706at2"/>
<dbReference type="RefSeq" id="WP_139630570.1">
    <property type="nucleotide sequence ID" value="NZ_VDLX02000004.1"/>
</dbReference>
<keyword evidence="2" id="KW-1185">Reference proteome</keyword>
<name>A0A5C4WN90_9ACTN</name>
<dbReference type="EMBL" id="VDLX02000004">
    <property type="protein sequence ID" value="KAB8195140.1"/>
    <property type="molecule type" value="Genomic_DNA"/>
</dbReference>
<comment type="caution">
    <text evidence="1">The sequence shown here is derived from an EMBL/GenBank/DDBJ whole genome shotgun (WGS) entry which is preliminary data.</text>
</comment>
<organism evidence="1 2">
    <name type="scientific">Nonomuraea phyllanthi</name>
    <dbReference type="NCBI Taxonomy" id="2219224"/>
    <lineage>
        <taxon>Bacteria</taxon>
        <taxon>Bacillati</taxon>
        <taxon>Actinomycetota</taxon>
        <taxon>Actinomycetes</taxon>
        <taxon>Streptosporangiales</taxon>
        <taxon>Streptosporangiaceae</taxon>
        <taxon>Nonomuraea</taxon>
    </lineage>
</organism>
<reference evidence="1 2" key="1">
    <citation type="submission" date="2019-10" db="EMBL/GenBank/DDBJ databases">
        <title>Nonomuraea sp. nov., isolated from Phyllanthus amarus.</title>
        <authorList>
            <person name="Klykleung N."/>
            <person name="Tanasupawat S."/>
        </authorList>
    </citation>
    <scope>NUCLEOTIDE SEQUENCE [LARGE SCALE GENOMIC DNA]</scope>
    <source>
        <strain evidence="1 2">PA1-10</strain>
    </source>
</reference>
<evidence type="ECO:0000313" key="1">
    <source>
        <dbReference type="EMBL" id="KAB8195140.1"/>
    </source>
</evidence>
<dbReference type="AlphaFoldDB" id="A0A5C4WN90"/>
<evidence type="ECO:0000313" key="2">
    <source>
        <dbReference type="Proteomes" id="UP000312512"/>
    </source>
</evidence>